<dbReference type="Proteomes" id="UP000319976">
    <property type="component" value="Chromosome"/>
</dbReference>
<keyword evidence="1" id="KW-1133">Transmembrane helix</keyword>
<gene>
    <name evidence="2" type="ORF">V22_40210</name>
</gene>
<keyword evidence="3" id="KW-1185">Reference proteome</keyword>
<dbReference type="RefSeq" id="WP_145266113.1">
    <property type="nucleotide sequence ID" value="NZ_CP036316.1"/>
</dbReference>
<feature type="transmembrane region" description="Helical" evidence="1">
    <location>
        <begin position="184"/>
        <end position="203"/>
    </location>
</feature>
<name>A0A517TEE3_9PLAN</name>
<dbReference type="KEGG" id="chya:V22_40210"/>
<keyword evidence="1" id="KW-0812">Transmembrane</keyword>
<sequence>MGAHNPRQPLPDESFFLPDDPVEKETVSAEPDDSKNLLMILLDPQSIRYLMMAGGGVLVFGLVVWLWSVGVFDNPLVTATVLGTANILVLGTGILLYRRTSYELTGRSIALLAAAVMPLNLWFYDSQGLIVLDEGGHLWIPATCICALYALAGYLLRSPSFAYVIVGGVSLTGLLILGDEKVARFYEIIAPSSLLVIVGLIAIHAERLFNDVSGPFGRKKMGRAFFQAGQLALSAGLLLLLGGRVVGILARGVFEYFDSLNLPVTSVTTETDLKFFTLGLVISGVYAFAYSYFVVKRSEQSLTLSILCLFWAGMVGVDLLNLQYTSELVLALMTAFGMATIVVSQVLRSVAVTTDKEDRTLKGSESLQKAGSSVVILAGVALALLTVNQISSGAAVLSDLFFLLGMIAASFVTAMLAPVKWKNGHVAVGVLQAACTVVLVHFTLPLSFLQRAELLSILAGSVALICAHSGWYQERKGEENGWVTALLLFGTAFVAVPLMIGMIAVRFQVHVDRDWWDWMHELLPLMVALAFLASGCLCRIRLTTLTGGVIMLVYIGTLLCYVHVPDQLQNVAVYLMVGGGTLFGSALLLAACRDRLLLIPGRIQNREGVFQMLDWR</sequence>
<evidence type="ECO:0008006" key="4">
    <source>
        <dbReference type="Google" id="ProtNLM"/>
    </source>
</evidence>
<feature type="transmembrane region" description="Helical" evidence="1">
    <location>
        <begin position="328"/>
        <end position="350"/>
    </location>
</feature>
<proteinExistence type="predicted"/>
<reference evidence="2 3" key="1">
    <citation type="submission" date="2019-02" db="EMBL/GenBank/DDBJ databases">
        <title>Deep-cultivation of Planctomycetes and their phenomic and genomic characterization uncovers novel biology.</title>
        <authorList>
            <person name="Wiegand S."/>
            <person name="Jogler M."/>
            <person name="Boedeker C."/>
            <person name="Pinto D."/>
            <person name="Vollmers J."/>
            <person name="Rivas-Marin E."/>
            <person name="Kohn T."/>
            <person name="Peeters S.H."/>
            <person name="Heuer A."/>
            <person name="Rast P."/>
            <person name="Oberbeckmann S."/>
            <person name="Bunk B."/>
            <person name="Jeske O."/>
            <person name="Meyerdierks A."/>
            <person name="Storesund J.E."/>
            <person name="Kallscheuer N."/>
            <person name="Luecker S."/>
            <person name="Lage O.M."/>
            <person name="Pohl T."/>
            <person name="Merkel B.J."/>
            <person name="Hornburger P."/>
            <person name="Mueller R.-W."/>
            <person name="Bruemmer F."/>
            <person name="Labrenz M."/>
            <person name="Spormann A.M."/>
            <person name="Op den Camp H."/>
            <person name="Overmann J."/>
            <person name="Amann R."/>
            <person name="Jetten M.S.M."/>
            <person name="Mascher T."/>
            <person name="Medema M.H."/>
            <person name="Devos D.P."/>
            <person name="Kaster A.-K."/>
            <person name="Ovreas L."/>
            <person name="Rohde M."/>
            <person name="Galperin M.Y."/>
            <person name="Jogler C."/>
        </authorList>
    </citation>
    <scope>NUCLEOTIDE SEQUENCE [LARGE SCALE GENOMIC DNA]</scope>
    <source>
        <strain evidence="2 3">V22</strain>
    </source>
</reference>
<feature type="transmembrane region" description="Helical" evidence="1">
    <location>
        <begin position="484"/>
        <end position="506"/>
    </location>
</feature>
<feature type="transmembrane region" description="Helical" evidence="1">
    <location>
        <begin position="76"/>
        <end position="97"/>
    </location>
</feature>
<feature type="transmembrane region" description="Helical" evidence="1">
    <location>
        <begin position="273"/>
        <end position="295"/>
    </location>
</feature>
<feature type="transmembrane region" description="Helical" evidence="1">
    <location>
        <begin position="370"/>
        <end position="388"/>
    </location>
</feature>
<feature type="transmembrane region" description="Helical" evidence="1">
    <location>
        <begin position="136"/>
        <end position="156"/>
    </location>
</feature>
<feature type="transmembrane region" description="Helical" evidence="1">
    <location>
        <begin position="426"/>
        <end position="448"/>
    </location>
</feature>
<feature type="transmembrane region" description="Helical" evidence="1">
    <location>
        <begin position="104"/>
        <end position="124"/>
    </location>
</feature>
<organism evidence="2 3">
    <name type="scientific">Calycomorphotria hydatis</name>
    <dbReference type="NCBI Taxonomy" id="2528027"/>
    <lineage>
        <taxon>Bacteria</taxon>
        <taxon>Pseudomonadati</taxon>
        <taxon>Planctomycetota</taxon>
        <taxon>Planctomycetia</taxon>
        <taxon>Planctomycetales</taxon>
        <taxon>Planctomycetaceae</taxon>
        <taxon>Calycomorphotria</taxon>
    </lineage>
</organism>
<feature type="transmembrane region" description="Helical" evidence="1">
    <location>
        <begin position="302"/>
        <end position="322"/>
    </location>
</feature>
<evidence type="ECO:0000256" key="1">
    <source>
        <dbReference type="SAM" id="Phobius"/>
    </source>
</evidence>
<dbReference type="AlphaFoldDB" id="A0A517TEE3"/>
<feature type="transmembrane region" description="Helical" evidence="1">
    <location>
        <begin position="49"/>
        <end position="70"/>
    </location>
</feature>
<evidence type="ECO:0000313" key="2">
    <source>
        <dbReference type="EMBL" id="QDT66750.1"/>
    </source>
</evidence>
<evidence type="ECO:0000313" key="3">
    <source>
        <dbReference type="Proteomes" id="UP000319976"/>
    </source>
</evidence>
<feature type="transmembrane region" description="Helical" evidence="1">
    <location>
        <begin position="161"/>
        <end position="178"/>
    </location>
</feature>
<feature type="transmembrane region" description="Helical" evidence="1">
    <location>
        <begin position="545"/>
        <end position="565"/>
    </location>
</feature>
<feature type="transmembrane region" description="Helical" evidence="1">
    <location>
        <begin position="224"/>
        <end position="253"/>
    </location>
</feature>
<feature type="transmembrane region" description="Helical" evidence="1">
    <location>
        <begin position="518"/>
        <end position="538"/>
    </location>
</feature>
<feature type="transmembrane region" description="Helical" evidence="1">
    <location>
        <begin position="454"/>
        <end position="472"/>
    </location>
</feature>
<feature type="transmembrane region" description="Helical" evidence="1">
    <location>
        <begin position="400"/>
        <end position="419"/>
    </location>
</feature>
<protein>
    <recommendedName>
        <fullName evidence="4">DUF2157 domain-containing protein</fullName>
    </recommendedName>
</protein>
<keyword evidence="1" id="KW-0472">Membrane</keyword>
<dbReference type="EMBL" id="CP036316">
    <property type="protein sequence ID" value="QDT66750.1"/>
    <property type="molecule type" value="Genomic_DNA"/>
</dbReference>
<feature type="transmembrane region" description="Helical" evidence="1">
    <location>
        <begin position="571"/>
        <end position="592"/>
    </location>
</feature>
<accession>A0A517TEE3</accession>
<dbReference type="OrthoDB" id="267417at2"/>